<evidence type="ECO:0000256" key="1">
    <source>
        <dbReference type="ARBA" id="ARBA00004370"/>
    </source>
</evidence>
<organism evidence="5 6">
    <name type="scientific">Aspergillus novofumigatus (strain IBT 16806)</name>
    <dbReference type="NCBI Taxonomy" id="1392255"/>
    <lineage>
        <taxon>Eukaryota</taxon>
        <taxon>Fungi</taxon>
        <taxon>Dikarya</taxon>
        <taxon>Ascomycota</taxon>
        <taxon>Pezizomycotina</taxon>
        <taxon>Eurotiomycetes</taxon>
        <taxon>Eurotiomycetidae</taxon>
        <taxon>Eurotiales</taxon>
        <taxon>Aspergillaceae</taxon>
        <taxon>Aspergillus</taxon>
        <taxon>Aspergillus subgen. Fumigati</taxon>
    </lineage>
</organism>
<dbReference type="RefSeq" id="XP_024677482.1">
    <property type="nucleotide sequence ID" value="XM_024825946.1"/>
</dbReference>
<dbReference type="Gene3D" id="1.20.1250.20">
    <property type="entry name" value="MFS general substrate transporter like domains"/>
    <property type="match status" value="1"/>
</dbReference>
<accession>A0A2I1BU07</accession>
<gene>
    <name evidence="5" type="ORF">P174DRAFT_435603</name>
</gene>
<dbReference type="InterPro" id="IPR005828">
    <property type="entry name" value="MFS_sugar_transport-like"/>
</dbReference>
<keyword evidence="3" id="KW-1133">Transmembrane helix</keyword>
<keyword evidence="6" id="KW-1185">Reference proteome</keyword>
<protein>
    <submittedName>
        <fullName evidence="5">Uncharacterized protein</fullName>
    </submittedName>
</protein>
<reference evidence="6" key="1">
    <citation type="journal article" date="2018" name="Proc. Natl. Acad. Sci. U.S.A.">
        <title>Linking secondary metabolites to gene clusters through genome sequencing of six diverse Aspergillus species.</title>
        <authorList>
            <person name="Kaerboelling I."/>
            <person name="Vesth T.C."/>
            <person name="Frisvad J.C."/>
            <person name="Nybo J.L."/>
            <person name="Theobald S."/>
            <person name="Kuo A."/>
            <person name="Bowyer P."/>
            <person name="Matsuda Y."/>
            <person name="Mondo S."/>
            <person name="Lyhne E.K."/>
            <person name="Kogle M.E."/>
            <person name="Clum A."/>
            <person name="Lipzen A."/>
            <person name="Salamov A."/>
            <person name="Ngan C.Y."/>
            <person name="Daum C."/>
            <person name="Chiniquy J."/>
            <person name="Barry K."/>
            <person name="LaButti K."/>
            <person name="Haridas S."/>
            <person name="Simmons B.A."/>
            <person name="Magnuson J.K."/>
            <person name="Mortensen U.H."/>
            <person name="Larsen T.O."/>
            <person name="Grigoriev I.V."/>
            <person name="Baker S.E."/>
            <person name="Andersen M.R."/>
        </authorList>
    </citation>
    <scope>NUCLEOTIDE SEQUENCE [LARGE SCALE GENOMIC DNA]</scope>
    <source>
        <strain evidence="6">IBT 16806</strain>
    </source>
</reference>
<evidence type="ECO:0000256" key="2">
    <source>
        <dbReference type="ARBA" id="ARBA00022692"/>
    </source>
</evidence>
<comment type="subcellular location">
    <subcellularLocation>
        <location evidence="1">Membrane</location>
    </subcellularLocation>
</comment>
<dbReference type="VEuPathDB" id="FungiDB:P174DRAFT_435603"/>
<name>A0A2I1BU07_ASPN1</name>
<keyword evidence="2" id="KW-0812">Transmembrane</keyword>
<evidence type="ECO:0000313" key="5">
    <source>
        <dbReference type="EMBL" id="PKX88887.1"/>
    </source>
</evidence>
<dbReference type="GO" id="GO:0016020">
    <property type="term" value="C:membrane"/>
    <property type="evidence" value="ECO:0007669"/>
    <property type="project" value="UniProtKB-SubCell"/>
</dbReference>
<dbReference type="InterPro" id="IPR036259">
    <property type="entry name" value="MFS_trans_sf"/>
</dbReference>
<comment type="caution">
    <text evidence="5">The sequence shown here is derived from an EMBL/GenBank/DDBJ whole genome shotgun (WGS) entry which is preliminary data.</text>
</comment>
<proteinExistence type="predicted"/>
<sequence length="109" mass="12282">MPNSSHRDGLIALDLLCRCYGAHLRWLIQDMPYDYATRLLGAGAKFRQQWGGINFIVYYPPVIFSSQYVSRRTTLVLSVRHAKNLKASTCVGAAFMESVGRKRLSFGVP</sequence>
<dbReference type="AlphaFoldDB" id="A0A2I1BU07"/>
<keyword evidence="4" id="KW-0472">Membrane</keyword>
<dbReference type="GeneID" id="36533271"/>
<evidence type="ECO:0000256" key="4">
    <source>
        <dbReference type="ARBA" id="ARBA00023136"/>
    </source>
</evidence>
<dbReference type="GO" id="GO:0022857">
    <property type="term" value="F:transmembrane transporter activity"/>
    <property type="evidence" value="ECO:0007669"/>
    <property type="project" value="InterPro"/>
</dbReference>
<dbReference type="EMBL" id="MSZS01000011">
    <property type="protein sequence ID" value="PKX88887.1"/>
    <property type="molecule type" value="Genomic_DNA"/>
</dbReference>
<evidence type="ECO:0000313" key="6">
    <source>
        <dbReference type="Proteomes" id="UP000234474"/>
    </source>
</evidence>
<dbReference type="Proteomes" id="UP000234474">
    <property type="component" value="Unassembled WGS sequence"/>
</dbReference>
<dbReference type="Pfam" id="PF00083">
    <property type="entry name" value="Sugar_tr"/>
    <property type="match status" value="1"/>
</dbReference>
<evidence type="ECO:0000256" key="3">
    <source>
        <dbReference type="ARBA" id="ARBA00022989"/>
    </source>
</evidence>